<keyword evidence="2" id="KW-0489">Methyltransferase</keyword>
<dbReference type="PANTHER" id="PTHR34203">
    <property type="entry name" value="METHYLTRANSFERASE, FKBM FAMILY PROTEIN"/>
    <property type="match status" value="1"/>
</dbReference>
<reference evidence="2 3" key="1">
    <citation type="submission" date="2020-05" db="EMBL/GenBank/DDBJ databases">
        <title>Draft genome of Flavobacterium sp. IMCC34852.</title>
        <authorList>
            <person name="Song J."/>
            <person name="Cho J.-C."/>
        </authorList>
    </citation>
    <scope>NUCLEOTIDE SEQUENCE [LARGE SCALE GENOMIC DNA]</scope>
    <source>
        <strain evidence="2 3">IMCC34852</strain>
    </source>
</reference>
<dbReference type="EMBL" id="JABEVX010000006">
    <property type="protein sequence ID" value="NNT72575.1"/>
    <property type="molecule type" value="Genomic_DNA"/>
</dbReference>
<proteinExistence type="predicted"/>
<organism evidence="2 3">
    <name type="scientific">Flavobacterium rivulicola</name>
    <dbReference type="NCBI Taxonomy" id="2732161"/>
    <lineage>
        <taxon>Bacteria</taxon>
        <taxon>Pseudomonadati</taxon>
        <taxon>Bacteroidota</taxon>
        <taxon>Flavobacteriia</taxon>
        <taxon>Flavobacteriales</taxon>
        <taxon>Flavobacteriaceae</taxon>
        <taxon>Flavobacterium</taxon>
    </lineage>
</organism>
<feature type="domain" description="Methyltransferase FkbM" evidence="1">
    <location>
        <begin position="82"/>
        <end position="242"/>
    </location>
</feature>
<evidence type="ECO:0000313" key="3">
    <source>
        <dbReference type="Proteomes" id="UP000536509"/>
    </source>
</evidence>
<accession>A0A7Y3R9T6</accession>
<dbReference type="InterPro" id="IPR029063">
    <property type="entry name" value="SAM-dependent_MTases_sf"/>
</dbReference>
<dbReference type="Pfam" id="PF05050">
    <property type="entry name" value="Methyltransf_21"/>
    <property type="match status" value="1"/>
</dbReference>
<dbReference type="AlphaFoldDB" id="A0A7Y3R9T6"/>
<keyword evidence="2" id="KW-0808">Transferase</keyword>
<comment type="caution">
    <text evidence="2">The sequence shown here is derived from an EMBL/GenBank/DDBJ whole genome shotgun (WGS) entry which is preliminary data.</text>
</comment>
<dbReference type="Gene3D" id="3.40.50.150">
    <property type="entry name" value="Vaccinia Virus protein VP39"/>
    <property type="match status" value="1"/>
</dbReference>
<dbReference type="PANTHER" id="PTHR34203:SF15">
    <property type="entry name" value="SLL1173 PROTEIN"/>
    <property type="match status" value="1"/>
</dbReference>
<dbReference type="InterPro" id="IPR052514">
    <property type="entry name" value="SAM-dependent_MTase"/>
</dbReference>
<dbReference type="InterPro" id="IPR006342">
    <property type="entry name" value="FkbM_mtfrase"/>
</dbReference>
<evidence type="ECO:0000259" key="1">
    <source>
        <dbReference type="Pfam" id="PF05050"/>
    </source>
</evidence>
<dbReference type="RefSeq" id="WP_171222741.1">
    <property type="nucleotide sequence ID" value="NZ_CP121446.1"/>
</dbReference>
<evidence type="ECO:0000313" key="2">
    <source>
        <dbReference type="EMBL" id="NNT72575.1"/>
    </source>
</evidence>
<keyword evidence="3" id="KW-1185">Reference proteome</keyword>
<sequence length="279" mass="31593">MKNTIITFLLFLYHKVKRSHLLRKWIKQLIGSGKIVLDFNGFKMYAGVTSAIESNVVFNSYNEIKVLELISKLASKGYHFIDIGTNIGIHSLTAAKANSNIEIFSFEPESNNFTNFIQNIGLNQFDNIRPFKMGLGNFKGNTFMNINEGWNKGKHSLKVNFQENDKKITIPVNQLDSFKEYVTGNQLLLKIDVEGFEKEVLEGAKAVVSQVENAVIIIELVTEINSLETCNQIVNLLKEYSFDQIYKINAENQLATVHAYEGSADYVFLKGTEATKLLF</sequence>
<protein>
    <submittedName>
        <fullName evidence="2">FkbM family methyltransferase</fullName>
    </submittedName>
</protein>
<name>A0A7Y3R9T6_9FLAO</name>
<dbReference type="GO" id="GO:0032259">
    <property type="term" value="P:methylation"/>
    <property type="evidence" value="ECO:0007669"/>
    <property type="project" value="UniProtKB-KW"/>
</dbReference>
<dbReference type="Proteomes" id="UP000536509">
    <property type="component" value="Unassembled WGS sequence"/>
</dbReference>
<dbReference type="SUPFAM" id="SSF53335">
    <property type="entry name" value="S-adenosyl-L-methionine-dependent methyltransferases"/>
    <property type="match status" value="1"/>
</dbReference>
<gene>
    <name evidence="2" type="ORF">HKT18_10135</name>
</gene>
<dbReference type="NCBIfam" id="TIGR01444">
    <property type="entry name" value="fkbM_fam"/>
    <property type="match status" value="1"/>
</dbReference>
<dbReference type="GO" id="GO:0008168">
    <property type="term" value="F:methyltransferase activity"/>
    <property type="evidence" value="ECO:0007669"/>
    <property type="project" value="UniProtKB-KW"/>
</dbReference>